<dbReference type="GO" id="GO:0043022">
    <property type="term" value="F:ribosome binding"/>
    <property type="evidence" value="ECO:0007669"/>
    <property type="project" value="TreeGrafter"/>
</dbReference>
<dbReference type="PANTHER" id="PTHR42908:SF10">
    <property type="entry name" value="EUKARYOTIC TRANSLATION ELONGATION FACTOR 2"/>
    <property type="match status" value="1"/>
</dbReference>
<dbReference type="GO" id="GO:1990904">
    <property type="term" value="C:ribonucleoprotein complex"/>
    <property type="evidence" value="ECO:0007669"/>
    <property type="project" value="TreeGrafter"/>
</dbReference>
<dbReference type="Gene3D" id="3.30.70.240">
    <property type="match status" value="1"/>
</dbReference>
<evidence type="ECO:0000313" key="5">
    <source>
        <dbReference type="EMBL" id="PRQ75073.1"/>
    </source>
</evidence>
<dbReference type="OrthoDB" id="364892at2759"/>
<evidence type="ECO:0000256" key="3">
    <source>
        <dbReference type="ARBA" id="ARBA00022917"/>
    </source>
</evidence>
<gene>
    <name evidence="5" type="ORF">AAT19DRAFT_14095</name>
</gene>
<dbReference type="Pfam" id="PF00679">
    <property type="entry name" value="EFG_C"/>
    <property type="match status" value="1"/>
</dbReference>
<dbReference type="GO" id="GO:0003924">
    <property type="term" value="F:GTPase activity"/>
    <property type="evidence" value="ECO:0007669"/>
    <property type="project" value="TreeGrafter"/>
</dbReference>
<evidence type="ECO:0000256" key="2">
    <source>
        <dbReference type="ARBA" id="ARBA00022768"/>
    </source>
</evidence>
<dbReference type="InterPro" id="IPR000640">
    <property type="entry name" value="EFG_V-like"/>
</dbReference>
<dbReference type="Proteomes" id="UP000239560">
    <property type="component" value="Unassembled WGS sequence"/>
</dbReference>
<reference evidence="5 6" key="1">
    <citation type="journal article" date="2018" name="Elife">
        <title>Functional genomics of lipid metabolism in the oleaginous yeast Rhodosporidium toruloides.</title>
        <authorList>
            <person name="Coradetti S.T."/>
            <person name="Pinel D."/>
            <person name="Geiselman G."/>
            <person name="Ito M."/>
            <person name="Mondo S."/>
            <person name="Reilly M.C."/>
            <person name="Cheng Y.F."/>
            <person name="Bauer S."/>
            <person name="Grigoriev I."/>
            <person name="Gladden J.M."/>
            <person name="Simmons B.A."/>
            <person name="Brem R."/>
            <person name="Arkin A.P."/>
            <person name="Skerker J.M."/>
        </authorList>
    </citation>
    <scope>NUCLEOTIDE SEQUENCE [LARGE SCALE GENOMIC DNA]</scope>
    <source>
        <strain evidence="5 6">NBRC 0880</strain>
    </source>
</reference>
<dbReference type="PANTHER" id="PTHR42908">
    <property type="entry name" value="TRANSLATION ELONGATION FACTOR-RELATED"/>
    <property type="match status" value="1"/>
</dbReference>
<name>A0A2T0AAN3_RHOTO</name>
<dbReference type="InterPro" id="IPR035647">
    <property type="entry name" value="EFG_III/V"/>
</dbReference>
<sequence>MVFSEEQRPGTPMYTVKAYLPVNESFGFTGELRQATGGQAFPQMVFDHWQTMGGAITEKGGKVEALALSIRTRKGLKPEIPSLDNFYDKL</sequence>
<dbReference type="AlphaFoldDB" id="A0A2T0AAN3"/>
<keyword evidence="3" id="KW-0648">Protein biosynthesis</keyword>
<evidence type="ECO:0000256" key="1">
    <source>
        <dbReference type="ARBA" id="ARBA00022490"/>
    </source>
</evidence>
<accession>A0A2T0AAN3</accession>
<feature type="domain" description="Elongation factor EFG" evidence="4">
    <location>
        <begin position="7"/>
        <end position="58"/>
    </location>
</feature>
<comment type="caution">
    <text evidence="5">The sequence shown here is derived from an EMBL/GenBank/DDBJ whole genome shotgun (WGS) entry which is preliminary data.</text>
</comment>
<proteinExistence type="predicted"/>
<dbReference type="EMBL" id="LCTV02000005">
    <property type="protein sequence ID" value="PRQ75073.1"/>
    <property type="molecule type" value="Genomic_DNA"/>
</dbReference>
<organism evidence="5 6">
    <name type="scientific">Rhodotorula toruloides</name>
    <name type="common">Yeast</name>
    <name type="synonym">Rhodosporidium toruloides</name>
    <dbReference type="NCBI Taxonomy" id="5286"/>
    <lineage>
        <taxon>Eukaryota</taxon>
        <taxon>Fungi</taxon>
        <taxon>Dikarya</taxon>
        <taxon>Basidiomycota</taxon>
        <taxon>Pucciniomycotina</taxon>
        <taxon>Microbotryomycetes</taxon>
        <taxon>Sporidiobolales</taxon>
        <taxon>Sporidiobolaceae</taxon>
        <taxon>Rhodotorula</taxon>
    </lineage>
</organism>
<dbReference type="CDD" id="cd04096">
    <property type="entry name" value="eEF2_snRNP_like_C"/>
    <property type="match status" value="1"/>
</dbReference>
<dbReference type="GO" id="GO:0003746">
    <property type="term" value="F:translation elongation factor activity"/>
    <property type="evidence" value="ECO:0007669"/>
    <property type="project" value="UniProtKB-KW"/>
</dbReference>
<evidence type="ECO:0000313" key="6">
    <source>
        <dbReference type="Proteomes" id="UP000239560"/>
    </source>
</evidence>
<keyword evidence="1" id="KW-0963">Cytoplasm</keyword>
<evidence type="ECO:0000259" key="4">
    <source>
        <dbReference type="Pfam" id="PF00679"/>
    </source>
</evidence>
<dbReference type="GO" id="GO:0005829">
    <property type="term" value="C:cytosol"/>
    <property type="evidence" value="ECO:0007669"/>
    <property type="project" value="TreeGrafter"/>
</dbReference>
<keyword evidence="2" id="KW-0251">Elongation factor</keyword>
<dbReference type="SUPFAM" id="SSF54980">
    <property type="entry name" value="EF-G C-terminal domain-like"/>
    <property type="match status" value="1"/>
</dbReference>
<protein>
    <recommendedName>
        <fullName evidence="4">Elongation factor EFG domain-containing protein</fullName>
    </recommendedName>
</protein>